<evidence type="ECO:0000313" key="2">
    <source>
        <dbReference type="Proteomes" id="UP001239445"/>
    </source>
</evidence>
<accession>A0AAJ0B4B0</accession>
<comment type="caution">
    <text evidence="1">The sequence shown here is derived from an EMBL/GenBank/DDBJ whole genome shotgun (WGS) entry which is preliminary data.</text>
</comment>
<keyword evidence="2" id="KW-1185">Reference proteome</keyword>
<reference evidence="1" key="1">
    <citation type="submission" date="2023-06" db="EMBL/GenBank/DDBJ databases">
        <title>Genome-scale phylogeny and comparative genomics of the fungal order Sordariales.</title>
        <authorList>
            <consortium name="Lawrence Berkeley National Laboratory"/>
            <person name="Hensen N."/>
            <person name="Bonometti L."/>
            <person name="Westerberg I."/>
            <person name="Brannstrom I.O."/>
            <person name="Guillou S."/>
            <person name="Cros-Aarteil S."/>
            <person name="Calhoun S."/>
            <person name="Haridas S."/>
            <person name="Kuo A."/>
            <person name="Mondo S."/>
            <person name="Pangilinan J."/>
            <person name="Riley R."/>
            <person name="Labutti K."/>
            <person name="Andreopoulos B."/>
            <person name="Lipzen A."/>
            <person name="Chen C."/>
            <person name="Yanf M."/>
            <person name="Daum C."/>
            <person name="Ng V."/>
            <person name="Clum A."/>
            <person name="Steindorff A."/>
            <person name="Ohm R."/>
            <person name="Martin F."/>
            <person name="Silar P."/>
            <person name="Natvig D."/>
            <person name="Lalanne C."/>
            <person name="Gautier V."/>
            <person name="Ament-Velasquez S.L."/>
            <person name="Kruys A."/>
            <person name="Hutchinson M.I."/>
            <person name="Powell A.J."/>
            <person name="Barry K."/>
            <person name="Miller A.N."/>
            <person name="Grigoriev I.V."/>
            <person name="Debuchy R."/>
            <person name="Gladieux P."/>
            <person name="Thoren M.H."/>
            <person name="Johannesson H."/>
        </authorList>
    </citation>
    <scope>NUCLEOTIDE SEQUENCE</scope>
    <source>
        <strain evidence="1">PSN4</strain>
    </source>
</reference>
<organism evidence="1 2">
    <name type="scientific">Echria macrotheca</name>
    <dbReference type="NCBI Taxonomy" id="438768"/>
    <lineage>
        <taxon>Eukaryota</taxon>
        <taxon>Fungi</taxon>
        <taxon>Dikarya</taxon>
        <taxon>Ascomycota</taxon>
        <taxon>Pezizomycotina</taxon>
        <taxon>Sordariomycetes</taxon>
        <taxon>Sordariomycetidae</taxon>
        <taxon>Sordariales</taxon>
        <taxon>Schizotheciaceae</taxon>
        <taxon>Echria</taxon>
    </lineage>
</organism>
<dbReference type="AlphaFoldDB" id="A0AAJ0B4B0"/>
<sequence>MLTPTAPESSRLCFRNRRVPFARTWYTHPSSPTFYICAWCFDHYISTSRFASSFTKSHRTIEGTCNFHPHRITRVLWPSVLETNDLSPLVEYMQHRAKIPPCLGMTPYTPSPSKPGVKWYIPPPPDSGGIDDFGACQACYEDYLCATPFAGRFTHDPSKTGEGWICDLAIPYTLRALLRRSPTNDWASFVSAVHHRMAKGLCTAQPTTTGTKLWYTVPGAAVHLDICEACYADSFAETPYADVVTMSVDRAGDGWTSIKCDMAGYGPLLDLVFALDAQHAHPDAFRQPLLAIAAAPRCHRADPIIDGLFYNFAPAPVDEFGVCEACYAGVITPLGMAYTLAPSPERVQGRFWCAFNPRMLQLRRFVDALNAEIDSPRSNAGVFEAAARKWMSIMPCPKRDTVPGGQGHEWWGWPDCPVCHECYEDVVRGTALEGEMAFRGVKFENPSPCALYSPAQRQRYLAACESPGNPEEFLAFCRERTKVYNDTVPLLTSLRQQAQADMDAAMLEQVIGHGLRMSDKITFGEPSSQYRSSATGNLYNSYGGVQAERHQAESDRLFRRARDGERRARMLELEARWAQYE</sequence>
<evidence type="ECO:0008006" key="3">
    <source>
        <dbReference type="Google" id="ProtNLM"/>
    </source>
</evidence>
<proteinExistence type="predicted"/>
<dbReference type="Proteomes" id="UP001239445">
    <property type="component" value="Unassembled WGS sequence"/>
</dbReference>
<evidence type="ECO:0000313" key="1">
    <source>
        <dbReference type="EMBL" id="KAK1750138.1"/>
    </source>
</evidence>
<dbReference type="EMBL" id="MU839849">
    <property type="protein sequence ID" value="KAK1750138.1"/>
    <property type="molecule type" value="Genomic_DNA"/>
</dbReference>
<protein>
    <recommendedName>
        <fullName evidence="3">Integral membrane protein</fullName>
    </recommendedName>
</protein>
<name>A0AAJ0B4B0_9PEZI</name>
<gene>
    <name evidence="1" type="ORF">QBC47DRAFT_353959</name>
</gene>